<dbReference type="Pfam" id="PF07690">
    <property type="entry name" value="MFS_1"/>
    <property type="match status" value="1"/>
</dbReference>
<keyword evidence="4 7" id="KW-1133">Transmembrane helix</keyword>
<feature type="transmembrane region" description="Helical" evidence="7">
    <location>
        <begin position="544"/>
        <end position="563"/>
    </location>
</feature>
<dbReference type="EMBL" id="NBII01000007">
    <property type="protein sequence ID" value="PAV17076.1"/>
    <property type="molecule type" value="Genomic_DNA"/>
</dbReference>
<protein>
    <submittedName>
        <fullName evidence="10">MFS general substrate transporter</fullName>
    </submittedName>
</protein>
<feature type="transmembrane region" description="Helical" evidence="7">
    <location>
        <begin position="126"/>
        <end position="146"/>
    </location>
</feature>
<evidence type="ECO:0000256" key="5">
    <source>
        <dbReference type="ARBA" id="ARBA00023136"/>
    </source>
</evidence>
<feature type="region of interest" description="Disordered" evidence="6">
    <location>
        <begin position="392"/>
        <end position="456"/>
    </location>
</feature>
<feature type="transmembrane region" description="Helical" evidence="7">
    <location>
        <begin position="570"/>
        <end position="589"/>
    </location>
</feature>
<evidence type="ECO:0000256" key="1">
    <source>
        <dbReference type="ARBA" id="ARBA00004141"/>
    </source>
</evidence>
<comment type="subcellular location">
    <subcellularLocation>
        <location evidence="1">Membrane</location>
        <topology evidence="1">Multi-pass membrane protein</topology>
    </subcellularLocation>
</comment>
<dbReference type="InterPro" id="IPR005828">
    <property type="entry name" value="MFS_sugar_transport-like"/>
</dbReference>
<feature type="chain" id="PRO_5013716126" evidence="8">
    <location>
        <begin position="19"/>
        <end position="696"/>
    </location>
</feature>
<dbReference type="SUPFAM" id="SSF103473">
    <property type="entry name" value="MFS general substrate transporter"/>
    <property type="match status" value="1"/>
</dbReference>
<keyword evidence="5 7" id="KW-0472">Membrane</keyword>
<dbReference type="InParanoid" id="A0A286UBY9"/>
<feature type="transmembrane region" description="Helical" evidence="7">
    <location>
        <begin position="152"/>
        <end position="173"/>
    </location>
</feature>
<feature type="transmembrane region" description="Helical" evidence="7">
    <location>
        <begin position="595"/>
        <end position="614"/>
    </location>
</feature>
<evidence type="ECO:0000259" key="9">
    <source>
        <dbReference type="PROSITE" id="PS50850"/>
    </source>
</evidence>
<proteinExistence type="predicted"/>
<dbReference type="InterPro" id="IPR036259">
    <property type="entry name" value="MFS_trans_sf"/>
</dbReference>
<feature type="transmembrane region" description="Helical" evidence="7">
    <location>
        <begin position="56"/>
        <end position="75"/>
    </location>
</feature>
<feature type="transmembrane region" description="Helical" evidence="7">
    <location>
        <begin position="182"/>
        <end position="209"/>
    </location>
</feature>
<dbReference type="PANTHER" id="PTHR23511">
    <property type="entry name" value="SYNAPTIC VESICLE GLYCOPROTEIN 2"/>
    <property type="match status" value="1"/>
</dbReference>
<evidence type="ECO:0000256" key="7">
    <source>
        <dbReference type="SAM" id="Phobius"/>
    </source>
</evidence>
<evidence type="ECO:0000313" key="11">
    <source>
        <dbReference type="Proteomes" id="UP000217199"/>
    </source>
</evidence>
<feature type="transmembrane region" description="Helical" evidence="7">
    <location>
        <begin position="229"/>
        <end position="251"/>
    </location>
</feature>
<sequence length="696" mass="76381">MACFFKFLQVRLTSSLLAEDYFEDAVPNDDEDMERQECDGRTPLDRTIDRIGMGPYQWTLLALCGFGWLADNMWIQTVAIILPRVQQHFDVSDSFIGYLSSSMFAGMMIGAVGWGSCSDLLGRSTAFNLTLCFTAIFGLVASYAPSFPTLCMALFFLGTSVGGSMPTDGTLLLEHMPRGKQYLVTALSVFFSFGSVLSAIVGIIVIPGYSCPARKEGDPPCDVASMNKGWQYLLMAVGLITLFFFIARILFFRLHESPRYLVHAGRHEEALLNLRKISRFNGDELTLRLADVCDQHTVHPNGSCSDDLNEVDNRDESAVILDGEVDEEHARLLSEAIERVPKKGRRTVASIFSEPESGEGPRTPLPSNLEGGVVHYDSTGSSEVPLDGHSFVTPASEIPPSRSLTFSPVKEPKEEHDTEETNALISNSSDPTSTPVARPRLARSSGQNAPSTMRRRSSLYEAKAKVYWALPRRIRKPLLAWLDKISMVLNDEWRATTLLVWAMWCAMSLAYTMFNVFLPKMLEMNSGDRPDDRPKTLEETMWDVVIFTIAGCPGALIGAYMVESSFGRRWSLALSTFITAAFCVGFTIAKSSFAVRLSTTGISLSSTTMWAVLYGWTPEIFNTSVRGTACGTASALSRIGGMIAPVLGGALLVISRSLPVYTSVVVFAIAGFCTLALRVDEVSKKDDGRGGRSLAH</sequence>
<feature type="transmembrane region" description="Helical" evidence="7">
    <location>
        <begin position="635"/>
        <end position="654"/>
    </location>
</feature>
<evidence type="ECO:0000256" key="6">
    <source>
        <dbReference type="SAM" id="MobiDB-lite"/>
    </source>
</evidence>
<dbReference type="PANTHER" id="PTHR23511:SF5">
    <property type="entry name" value="MAJOR FACILITATOR-TYPE TRANSPORTER HXNZ-RELATED"/>
    <property type="match status" value="1"/>
</dbReference>
<dbReference type="InterPro" id="IPR011701">
    <property type="entry name" value="MFS"/>
</dbReference>
<feature type="compositionally biased region" description="Polar residues" evidence="6">
    <location>
        <begin position="421"/>
        <end position="435"/>
    </location>
</feature>
<dbReference type="PROSITE" id="PS50850">
    <property type="entry name" value="MFS"/>
    <property type="match status" value="1"/>
</dbReference>
<evidence type="ECO:0000313" key="10">
    <source>
        <dbReference type="EMBL" id="PAV17076.1"/>
    </source>
</evidence>
<reference evidence="10 11" key="1">
    <citation type="journal article" date="2017" name="Mol. Ecol.">
        <title>Comparative and population genomic landscape of Phellinus noxius: A hypervariable fungus causing root rot in trees.</title>
        <authorList>
            <person name="Chung C.L."/>
            <person name="Lee T.J."/>
            <person name="Akiba M."/>
            <person name="Lee H.H."/>
            <person name="Kuo T.H."/>
            <person name="Liu D."/>
            <person name="Ke H.M."/>
            <person name="Yokoi T."/>
            <person name="Roa M.B."/>
            <person name="Lu M.J."/>
            <person name="Chang Y.Y."/>
            <person name="Ann P.J."/>
            <person name="Tsai J.N."/>
            <person name="Chen C.Y."/>
            <person name="Tzean S.S."/>
            <person name="Ota Y."/>
            <person name="Hattori T."/>
            <person name="Sahashi N."/>
            <person name="Liou R.F."/>
            <person name="Kikuchi T."/>
            <person name="Tsai I.J."/>
        </authorList>
    </citation>
    <scope>NUCLEOTIDE SEQUENCE [LARGE SCALE GENOMIC DNA]</scope>
    <source>
        <strain evidence="10 11">FFPRI411160</strain>
    </source>
</reference>
<evidence type="ECO:0000256" key="4">
    <source>
        <dbReference type="ARBA" id="ARBA00022989"/>
    </source>
</evidence>
<feature type="transmembrane region" description="Helical" evidence="7">
    <location>
        <begin position="660"/>
        <end position="679"/>
    </location>
</feature>
<dbReference type="OrthoDB" id="4139357at2759"/>
<keyword evidence="3 7" id="KW-0812">Transmembrane</keyword>
<organism evidence="10 11">
    <name type="scientific">Pyrrhoderma noxium</name>
    <dbReference type="NCBI Taxonomy" id="2282107"/>
    <lineage>
        <taxon>Eukaryota</taxon>
        <taxon>Fungi</taxon>
        <taxon>Dikarya</taxon>
        <taxon>Basidiomycota</taxon>
        <taxon>Agaricomycotina</taxon>
        <taxon>Agaricomycetes</taxon>
        <taxon>Hymenochaetales</taxon>
        <taxon>Hymenochaetaceae</taxon>
        <taxon>Pyrrhoderma</taxon>
    </lineage>
</organism>
<keyword evidence="2" id="KW-0813">Transport</keyword>
<keyword evidence="11" id="KW-1185">Reference proteome</keyword>
<feature type="transmembrane region" description="Helical" evidence="7">
    <location>
        <begin position="95"/>
        <end position="114"/>
    </location>
</feature>
<dbReference type="GO" id="GO:0022857">
    <property type="term" value="F:transmembrane transporter activity"/>
    <property type="evidence" value="ECO:0007669"/>
    <property type="project" value="InterPro"/>
</dbReference>
<feature type="domain" description="Major facilitator superfamily (MFS) profile" evidence="9">
    <location>
        <begin position="60"/>
        <end position="683"/>
    </location>
</feature>
<accession>A0A286UBY9</accession>
<feature type="signal peptide" evidence="8">
    <location>
        <begin position="1"/>
        <end position="18"/>
    </location>
</feature>
<evidence type="ECO:0000256" key="3">
    <source>
        <dbReference type="ARBA" id="ARBA00022692"/>
    </source>
</evidence>
<keyword evidence="8" id="KW-0732">Signal</keyword>
<gene>
    <name evidence="10" type="ORF">PNOK_0714000</name>
</gene>
<dbReference type="Gene3D" id="1.20.1250.20">
    <property type="entry name" value="MFS general substrate transporter like domains"/>
    <property type="match status" value="2"/>
</dbReference>
<dbReference type="GO" id="GO:0016020">
    <property type="term" value="C:membrane"/>
    <property type="evidence" value="ECO:0007669"/>
    <property type="project" value="UniProtKB-SubCell"/>
</dbReference>
<comment type="caution">
    <text evidence="10">The sequence shown here is derived from an EMBL/GenBank/DDBJ whole genome shotgun (WGS) entry which is preliminary data.</text>
</comment>
<dbReference type="InterPro" id="IPR020846">
    <property type="entry name" value="MFS_dom"/>
</dbReference>
<feature type="transmembrane region" description="Helical" evidence="7">
    <location>
        <begin position="498"/>
        <end position="518"/>
    </location>
</feature>
<name>A0A286UBY9_9AGAM</name>
<evidence type="ECO:0000256" key="2">
    <source>
        <dbReference type="ARBA" id="ARBA00022448"/>
    </source>
</evidence>
<dbReference type="Proteomes" id="UP000217199">
    <property type="component" value="Unassembled WGS sequence"/>
</dbReference>
<dbReference type="Pfam" id="PF00083">
    <property type="entry name" value="Sugar_tr"/>
    <property type="match status" value="1"/>
</dbReference>
<dbReference type="AlphaFoldDB" id="A0A286UBY9"/>
<evidence type="ECO:0000256" key="8">
    <source>
        <dbReference type="SAM" id="SignalP"/>
    </source>
</evidence>